<feature type="transmembrane region" description="Helical" evidence="9">
    <location>
        <begin position="112"/>
        <end position="137"/>
    </location>
</feature>
<feature type="region of interest" description="Disordered" evidence="8">
    <location>
        <begin position="1421"/>
        <end position="1452"/>
    </location>
</feature>
<dbReference type="InterPro" id="IPR011527">
    <property type="entry name" value="ABC1_TM_dom"/>
</dbReference>
<evidence type="ECO:0000313" key="12">
    <source>
        <dbReference type="EMBL" id="KAF2721834.1"/>
    </source>
</evidence>
<dbReference type="InterPro" id="IPR003593">
    <property type="entry name" value="AAA+_ATPase"/>
</dbReference>
<dbReference type="InterPro" id="IPR027417">
    <property type="entry name" value="P-loop_NTPase"/>
</dbReference>
<feature type="domain" description="ABC transporter" evidence="10">
    <location>
        <begin position="394"/>
        <end position="633"/>
    </location>
</feature>
<dbReference type="SUPFAM" id="SSF52540">
    <property type="entry name" value="P-loop containing nucleoside triphosphate hydrolases"/>
    <property type="match status" value="2"/>
</dbReference>
<evidence type="ECO:0000256" key="5">
    <source>
        <dbReference type="ARBA" id="ARBA00022840"/>
    </source>
</evidence>
<reference evidence="12" key="1">
    <citation type="journal article" date="2020" name="Stud. Mycol.">
        <title>101 Dothideomycetes genomes: a test case for predicting lifestyles and emergence of pathogens.</title>
        <authorList>
            <person name="Haridas S."/>
            <person name="Albert R."/>
            <person name="Binder M."/>
            <person name="Bloem J."/>
            <person name="Labutti K."/>
            <person name="Salamov A."/>
            <person name="Andreopoulos B."/>
            <person name="Baker S."/>
            <person name="Barry K."/>
            <person name="Bills G."/>
            <person name="Bluhm B."/>
            <person name="Cannon C."/>
            <person name="Castanera R."/>
            <person name="Culley D."/>
            <person name="Daum C."/>
            <person name="Ezra D."/>
            <person name="Gonzalez J."/>
            <person name="Henrissat B."/>
            <person name="Kuo A."/>
            <person name="Liang C."/>
            <person name="Lipzen A."/>
            <person name="Lutzoni F."/>
            <person name="Magnuson J."/>
            <person name="Mondo S."/>
            <person name="Nolan M."/>
            <person name="Ohm R."/>
            <person name="Pangilinan J."/>
            <person name="Park H.-J."/>
            <person name="Ramirez L."/>
            <person name="Alfaro M."/>
            <person name="Sun H."/>
            <person name="Tritt A."/>
            <person name="Yoshinaga Y."/>
            <person name="Zwiers L.-H."/>
            <person name="Turgeon B."/>
            <person name="Goodwin S."/>
            <person name="Spatafora J."/>
            <person name="Crous P."/>
            <person name="Grigoriev I."/>
        </authorList>
    </citation>
    <scope>NUCLEOTIDE SEQUENCE</scope>
    <source>
        <strain evidence="12">CBS 116435</strain>
    </source>
</reference>
<dbReference type="GO" id="GO:0090374">
    <property type="term" value="P:oligopeptide export from mitochondrion"/>
    <property type="evidence" value="ECO:0007669"/>
    <property type="project" value="TreeGrafter"/>
</dbReference>
<keyword evidence="4" id="KW-0547">Nucleotide-binding</keyword>
<dbReference type="GO" id="GO:0005743">
    <property type="term" value="C:mitochondrial inner membrane"/>
    <property type="evidence" value="ECO:0007669"/>
    <property type="project" value="TreeGrafter"/>
</dbReference>
<dbReference type="InterPro" id="IPR039421">
    <property type="entry name" value="Type_1_exporter"/>
</dbReference>
<feature type="transmembrane region" description="Helical" evidence="9">
    <location>
        <begin position="214"/>
        <end position="233"/>
    </location>
</feature>
<dbReference type="EMBL" id="MU003787">
    <property type="protein sequence ID" value="KAF2721834.1"/>
    <property type="molecule type" value="Genomic_DNA"/>
</dbReference>
<comment type="caution">
    <text evidence="12">The sequence shown here is derived from an EMBL/GenBank/DDBJ whole genome shotgun (WGS) entry which is preliminary data.</text>
</comment>
<feature type="compositionally biased region" description="Basic and acidic residues" evidence="8">
    <location>
        <begin position="1439"/>
        <end position="1452"/>
    </location>
</feature>
<feature type="domain" description="ABC transmembrane type-1" evidence="11">
    <location>
        <begin position="66"/>
        <end position="357"/>
    </location>
</feature>
<dbReference type="InterPro" id="IPR017871">
    <property type="entry name" value="ABC_transporter-like_CS"/>
</dbReference>
<evidence type="ECO:0000259" key="10">
    <source>
        <dbReference type="PROSITE" id="PS50893"/>
    </source>
</evidence>
<evidence type="ECO:0000256" key="6">
    <source>
        <dbReference type="ARBA" id="ARBA00022989"/>
    </source>
</evidence>
<dbReference type="SUPFAM" id="SSF90123">
    <property type="entry name" value="ABC transporter transmembrane region"/>
    <property type="match status" value="2"/>
</dbReference>
<keyword evidence="13" id="KW-1185">Reference proteome</keyword>
<feature type="transmembrane region" description="Helical" evidence="9">
    <location>
        <begin position="296"/>
        <end position="318"/>
    </location>
</feature>
<feature type="domain" description="ABC transmembrane type-1" evidence="11">
    <location>
        <begin position="844"/>
        <end position="1128"/>
    </location>
</feature>
<keyword evidence="5" id="KW-0067">ATP-binding</keyword>
<keyword evidence="6 9" id="KW-1133">Transmembrane helix</keyword>
<dbReference type="Gene3D" id="3.40.50.300">
    <property type="entry name" value="P-loop containing nucleotide triphosphate hydrolases"/>
    <property type="match status" value="2"/>
</dbReference>
<comment type="subcellular location">
    <subcellularLocation>
        <location evidence="1">Membrane</location>
        <topology evidence="1">Multi-pass membrane protein</topology>
    </subcellularLocation>
</comment>
<dbReference type="FunFam" id="3.40.50.300:FF:001471">
    <property type="entry name" value="P-loop containing nucleoside triphosphate hydrolase protein"/>
    <property type="match status" value="1"/>
</dbReference>
<feature type="transmembrane region" description="Helical" evidence="9">
    <location>
        <begin position="1064"/>
        <end position="1090"/>
    </location>
</feature>
<keyword evidence="3 9" id="KW-0812">Transmembrane</keyword>
<proteinExistence type="predicted"/>
<feature type="region of interest" description="Disordered" evidence="8">
    <location>
        <begin position="1"/>
        <end position="23"/>
    </location>
</feature>
<feature type="region of interest" description="Disordered" evidence="8">
    <location>
        <begin position="775"/>
        <end position="797"/>
    </location>
</feature>
<keyword evidence="2" id="KW-0813">Transport</keyword>
<evidence type="ECO:0000256" key="9">
    <source>
        <dbReference type="SAM" id="Phobius"/>
    </source>
</evidence>
<dbReference type="PROSITE" id="PS00211">
    <property type="entry name" value="ABC_TRANSPORTER_1"/>
    <property type="match status" value="1"/>
</dbReference>
<dbReference type="SMART" id="SM00382">
    <property type="entry name" value="AAA"/>
    <property type="match status" value="2"/>
</dbReference>
<feature type="region of interest" description="Disordered" evidence="8">
    <location>
        <begin position="638"/>
        <end position="671"/>
    </location>
</feature>
<accession>A0A9P4QBM3</accession>
<dbReference type="Pfam" id="PF00664">
    <property type="entry name" value="ABC_membrane"/>
    <property type="match status" value="2"/>
</dbReference>
<evidence type="ECO:0000256" key="7">
    <source>
        <dbReference type="ARBA" id="ARBA00023136"/>
    </source>
</evidence>
<evidence type="ECO:0000259" key="11">
    <source>
        <dbReference type="PROSITE" id="PS50929"/>
    </source>
</evidence>
<dbReference type="Pfam" id="PF00005">
    <property type="entry name" value="ABC_tran"/>
    <property type="match status" value="2"/>
</dbReference>
<protein>
    <submittedName>
        <fullName evidence="12">ABC transporter</fullName>
    </submittedName>
</protein>
<dbReference type="GO" id="GO:0016887">
    <property type="term" value="F:ATP hydrolysis activity"/>
    <property type="evidence" value="ECO:0007669"/>
    <property type="project" value="InterPro"/>
</dbReference>
<dbReference type="InterPro" id="IPR003439">
    <property type="entry name" value="ABC_transporter-like_ATP-bd"/>
</dbReference>
<gene>
    <name evidence="12" type="ORF">K431DRAFT_303141</name>
</gene>
<feature type="compositionally biased region" description="Polar residues" evidence="8">
    <location>
        <begin position="649"/>
        <end position="663"/>
    </location>
</feature>
<dbReference type="InterPro" id="IPR036640">
    <property type="entry name" value="ABC1_TM_sf"/>
</dbReference>
<feature type="transmembrane region" description="Helical" evidence="9">
    <location>
        <begin position="961"/>
        <end position="981"/>
    </location>
</feature>
<evidence type="ECO:0000256" key="8">
    <source>
        <dbReference type="SAM" id="MobiDB-lite"/>
    </source>
</evidence>
<name>A0A9P4QBM3_9PEZI</name>
<dbReference type="CDD" id="cd18577">
    <property type="entry name" value="ABC_6TM_Pgp_ABCB1_D1_like"/>
    <property type="match status" value="1"/>
</dbReference>
<dbReference type="FunFam" id="3.40.50.300:FF:000604">
    <property type="entry name" value="ABC transporter B family member 28"/>
    <property type="match status" value="1"/>
</dbReference>
<feature type="transmembrane region" description="Helical" evidence="9">
    <location>
        <begin position="841"/>
        <end position="869"/>
    </location>
</feature>
<sequence>MPNVSQPAVKLAPISHDHDTDNLGRNAATIESRRRNEHVGNQENGPAPWRALFNFTTRANLPVLSGGIFVSVVAGAVTPAQSYIVGRIFEGFIELSRRQLTKDEFSTKQIPLVVYLVAVGSGSWVLHFLEFSIWIAFGELQAKSARDRLFAGLLKKDIGWYDLRKNGIGALLPRLQAQIRDLQLATSQPLGTLVTLSSTAVLSLVQSFALSWKLTLVTLASAPFVVAFVIWLGKGMGPSMERQSDKLAEAQKFTTNAFASIETVKCFNGQAIELQKYRARVHEAAVWYFKIANRNALQMASVAFLMITMFVQGFYYGGVLIRRGEMRVDNVVTCFLSAVSAFSAVQSTLPQMIVFEKGRIAGVLLRAVMAQVEGGSNVETRERSQVLPSCRGDIEVKNVSFAYPSQPTRPVLKNVSFFIPSGETTFLIGKSGSGKSTLGQLLLRFYSASRGGISIDGHPLESLDLHWLRSNITLVEQASTLFNDTIFNNIAMAGGAESRSDKAKVYQAIEFSLLRLVVDDLPDGAETAIGTRGGPLSGGQVQRVAIARARLRDTPILILDESTSALDQISRMLLVDAIRRWRHGKTTIIITHDIAQIQADDHAFVLESGRLVQDGTRAEMEALPDTPFEKFLPGQAKMAGESRPGTCSRLCSSGESTASPSSRKSFEEAAARTTLTDDTIDARLEIAENNRRSLVRYASYHHGSPHFSIGSVGSPFVGYRGSFTPLGATHEAFRGQMVRPDETTVGDDEDWGRDSVEEAALVNMAGQKAFDARCGYRKRERHDRRDLQDGSPRRPGNALQSLWSRVLRQDKTPPRDEAQQPATFWSILSTFWPSLNWSQRVVALLGLWGCTVHAAVTPLFSFLIAKLIATYATPKSSSRDALIYSMLLLAIAAVEAVHVWCYRMCLEYAAQRWVDVVRCQAVERILDQPREFFDKEENAVSRMTECLDGNAEEMRNLPGRFAGMIYCAVIMIFISVCWALVAQWKMTLVAMAVAPYMLIVTRAFAKISGKWEARSSDASEDAGAILDEVFTNIRTVRALLLEHHFFSKYLAATKDALRTGFQRAFFVGFFYGMSDSAGIFCTALILFIGVKVAQEGANVTDVIQVFTMLLFAVTNVGAILEYMPQVGLAKDTGGRMMRLAHLPKDSHEYIGDTDITYVGDIRLNGLSFSYPSRPEVAVLSNVDLVIPAGSCTAIVGGSGSGKSTIANLLLDLYTTASMPGLGPGYVGDLSFAHRAIKTVSTPSLRSLVTVVSQRPTIFAGTVRENITYGLPPDSRHSSLRSVTQAAQRAGIHDFIASLPYGYDTVVGEGGVGLSGGQLQRLAIARALVRQPAVLILDEATSALDPESAGLIRHTLQQLVSTKSHAMTVIIITHHRDMMEIAEQVVVMEHGEVVEAGAFNKLLRSNGALVKLLSGGEWDFDGKPSSTTQAEACQGAQGKGSREGKSKMYDSFI</sequence>
<dbReference type="GO" id="GO:0015421">
    <property type="term" value="F:ABC-type oligopeptide transporter activity"/>
    <property type="evidence" value="ECO:0007669"/>
    <property type="project" value="TreeGrafter"/>
</dbReference>
<feature type="transmembrane region" description="Helical" evidence="9">
    <location>
        <begin position="881"/>
        <end position="902"/>
    </location>
</feature>
<evidence type="ECO:0000256" key="4">
    <source>
        <dbReference type="ARBA" id="ARBA00022741"/>
    </source>
</evidence>
<feature type="domain" description="ABC transporter" evidence="10">
    <location>
        <begin position="1161"/>
        <end position="1414"/>
    </location>
</feature>
<dbReference type="Gene3D" id="1.20.1560.10">
    <property type="entry name" value="ABC transporter type 1, transmembrane domain"/>
    <property type="match status" value="3"/>
</dbReference>
<dbReference type="PANTHER" id="PTHR43394">
    <property type="entry name" value="ATP-DEPENDENT PERMEASE MDL1, MITOCHONDRIAL"/>
    <property type="match status" value="1"/>
</dbReference>
<dbReference type="PROSITE" id="PS50929">
    <property type="entry name" value="ABC_TM1F"/>
    <property type="match status" value="2"/>
</dbReference>
<dbReference type="CDD" id="cd18578">
    <property type="entry name" value="ABC_6TM_Pgp_ABCB1_D2_like"/>
    <property type="match status" value="1"/>
</dbReference>
<dbReference type="PROSITE" id="PS50893">
    <property type="entry name" value="ABC_TRANSPORTER_2"/>
    <property type="match status" value="2"/>
</dbReference>
<dbReference type="Proteomes" id="UP000799441">
    <property type="component" value="Unassembled WGS sequence"/>
</dbReference>
<evidence type="ECO:0000256" key="2">
    <source>
        <dbReference type="ARBA" id="ARBA00022448"/>
    </source>
</evidence>
<feature type="transmembrane region" description="Helical" evidence="9">
    <location>
        <begin position="1102"/>
        <end position="1120"/>
    </location>
</feature>
<evidence type="ECO:0000256" key="1">
    <source>
        <dbReference type="ARBA" id="ARBA00004141"/>
    </source>
</evidence>
<dbReference type="OrthoDB" id="6500128at2759"/>
<dbReference type="PANTHER" id="PTHR43394:SF15">
    <property type="entry name" value="ALPHA-FACTOR-TRANSPORTING ATPASE"/>
    <property type="match status" value="1"/>
</dbReference>
<evidence type="ECO:0000256" key="3">
    <source>
        <dbReference type="ARBA" id="ARBA00022692"/>
    </source>
</evidence>
<feature type="compositionally biased region" description="Basic and acidic residues" evidence="8">
    <location>
        <begin position="783"/>
        <end position="792"/>
    </location>
</feature>
<keyword evidence="7 9" id="KW-0472">Membrane</keyword>
<organism evidence="12 13">
    <name type="scientific">Polychaeton citri CBS 116435</name>
    <dbReference type="NCBI Taxonomy" id="1314669"/>
    <lineage>
        <taxon>Eukaryota</taxon>
        <taxon>Fungi</taxon>
        <taxon>Dikarya</taxon>
        <taxon>Ascomycota</taxon>
        <taxon>Pezizomycotina</taxon>
        <taxon>Dothideomycetes</taxon>
        <taxon>Dothideomycetidae</taxon>
        <taxon>Capnodiales</taxon>
        <taxon>Capnodiaceae</taxon>
        <taxon>Polychaeton</taxon>
    </lineage>
</organism>
<evidence type="ECO:0000313" key="13">
    <source>
        <dbReference type="Proteomes" id="UP000799441"/>
    </source>
</evidence>
<dbReference type="GO" id="GO:0005524">
    <property type="term" value="F:ATP binding"/>
    <property type="evidence" value="ECO:0007669"/>
    <property type="project" value="UniProtKB-KW"/>
</dbReference>
<feature type="transmembrane region" description="Helical" evidence="9">
    <location>
        <begin position="987"/>
        <end position="1005"/>
    </location>
</feature>